<sequence length="69" mass="7889">MSGRPEGGASLRHQRFCTVVTLRSNGMDPRVYAASHRSLLRPRMTKARRLTANRRRWRLADAGRRDSAP</sequence>
<keyword evidence="2" id="KW-1185">Reference proteome</keyword>
<gene>
    <name evidence="1" type="ORF">MES5069_960001</name>
</gene>
<evidence type="ECO:0000313" key="2">
    <source>
        <dbReference type="Proteomes" id="UP001153050"/>
    </source>
</evidence>
<organism evidence="1 2">
    <name type="scientific">Mesorhizobium escarrei</name>
    <dbReference type="NCBI Taxonomy" id="666018"/>
    <lineage>
        <taxon>Bacteria</taxon>
        <taxon>Pseudomonadati</taxon>
        <taxon>Pseudomonadota</taxon>
        <taxon>Alphaproteobacteria</taxon>
        <taxon>Hyphomicrobiales</taxon>
        <taxon>Phyllobacteriaceae</taxon>
        <taxon>Mesorhizobium</taxon>
    </lineage>
</organism>
<name>A0ABM9EJV1_9HYPH</name>
<evidence type="ECO:0000313" key="1">
    <source>
        <dbReference type="EMBL" id="CAH2409693.1"/>
    </source>
</evidence>
<proteinExistence type="predicted"/>
<dbReference type="Proteomes" id="UP001153050">
    <property type="component" value="Unassembled WGS sequence"/>
</dbReference>
<dbReference type="EMBL" id="CAKXZT010000197">
    <property type="protein sequence ID" value="CAH2409693.1"/>
    <property type="molecule type" value="Genomic_DNA"/>
</dbReference>
<protein>
    <submittedName>
        <fullName evidence="1">Uncharacterized protein</fullName>
    </submittedName>
</protein>
<comment type="caution">
    <text evidence="1">The sequence shown here is derived from an EMBL/GenBank/DDBJ whole genome shotgun (WGS) entry which is preliminary data.</text>
</comment>
<reference evidence="1 2" key="1">
    <citation type="submission" date="2022-03" db="EMBL/GenBank/DDBJ databases">
        <authorList>
            <person name="Brunel B."/>
        </authorList>
    </citation>
    <scope>NUCLEOTIDE SEQUENCE [LARGE SCALE GENOMIC DNA]</scope>
    <source>
        <strain evidence="1">STM5069sample</strain>
    </source>
</reference>
<accession>A0ABM9EJV1</accession>